<reference evidence="3" key="1">
    <citation type="submission" date="2017-09" db="EMBL/GenBank/DDBJ databases">
        <title>Depth-based differentiation of microbial function through sediment-hosted aquifers and enrichment of novel symbionts in the deep terrestrial subsurface.</title>
        <authorList>
            <person name="Probst A.J."/>
            <person name="Ladd B."/>
            <person name="Jarett J.K."/>
            <person name="Geller-Mcgrath D.E."/>
            <person name="Sieber C.M.K."/>
            <person name="Emerson J.B."/>
            <person name="Anantharaman K."/>
            <person name="Thomas B.C."/>
            <person name="Malmstrom R."/>
            <person name="Stieglmeier M."/>
            <person name="Klingl A."/>
            <person name="Woyke T."/>
            <person name="Ryan C.M."/>
            <person name="Banfield J.F."/>
        </authorList>
    </citation>
    <scope>NUCLEOTIDE SEQUENCE [LARGE SCALE GENOMIC DNA]</scope>
</reference>
<proteinExistence type="predicted"/>
<dbReference type="AlphaFoldDB" id="A0A2M7R8F4"/>
<protein>
    <recommendedName>
        <fullName evidence="1">DOD-type homing endonuclease domain-containing protein</fullName>
    </recommendedName>
</protein>
<organism evidence="2 3">
    <name type="scientific">Candidatus Nealsonbacteria bacterium CG_4_10_14_0_8_um_filter_35_10</name>
    <dbReference type="NCBI Taxonomy" id="1974683"/>
    <lineage>
        <taxon>Bacteria</taxon>
        <taxon>Candidatus Nealsoniibacteriota</taxon>
    </lineage>
</organism>
<dbReference type="GO" id="GO:0004519">
    <property type="term" value="F:endonuclease activity"/>
    <property type="evidence" value="ECO:0007669"/>
    <property type="project" value="InterPro"/>
</dbReference>
<evidence type="ECO:0000313" key="2">
    <source>
        <dbReference type="EMBL" id="PIY91071.1"/>
    </source>
</evidence>
<gene>
    <name evidence="2" type="ORF">COY72_00085</name>
</gene>
<evidence type="ECO:0000259" key="1">
    <source>
        <dbReference type="PROSITE" id="PS50819"/>
    </source>
</evidence>
<feature type="domain" description="DOD-type homing endonuclease" evidence="1">
    <location>
        <begin position="136"/>
        <end position="335"/>
    </location>
</feature>
<evidence type="ECO:0000313" key="3">
    <source>
        <dbReference type="Proteomes" id="UP000230055"/>
    </source>
</evidence>
<comment type="caution">
    <text evidence="2">The sequence shown here is derived from an EMBL/GenBank/DDBJ whole genome shotgun (WGS) entry which is preliminary data.</text>
</comment>
<dbReference type="InterPro" id="IPR004042">
    <property type="entry name" value="Intein_endonuc_central"/>
</dbReference>
<dbReference type="Gene3D" id="3.10.28.10">
    <property type="entry name" value="Homing endonucleases"/>
    <property type="match status" value="1"/>
</dbReference>
<dbReference type="EMBL" id="PFLX01000002">
    <property type="protein sequence ID" value="PIY91071.1"/>
    <property type="molecule type" value="Genomic_DNA"/>
</dbReference>
<dbReference type="InterPro" id="IPR027434">
    <property type="entry name" value="Homing_endonucl"/>
</dbReference>
<dbReference type="PROSITE" id="PS50819">
    <property type="entry name" value="INTEIN_ENDONUCLEASE"/>
    <property type="match status" value="1"/>
</dbReference>
<name>A0A2M7R8F4_9BACT</name>
<sequence>MLEIFNTLTRKKEIFKPCKEKNELPWETHWYQLRDNELLKLKGNLLKELINLGKRKAGSLYKLAELLEMCYVDFWYVLKDQAELVSVKKLKKLASFLKIKYEYFNDKISEIRKGEVISIRNPKFPFNLAAKEGAVLLGNIVSDGCIYIDKKARNVMRTKYSAGTQEELENFVNNINKVFGEVHFQKERQRNSTYLRIGSSIIGESLHKVGAPVGNKSEINPGVPWLIKEGSDELKKTYLRAIFDDEGSMGTGNGSLFITLSRAFHINNYLTSFQERLLNKIKLYFKERRFPDGYVMKSIEIKKAISLAPSLRSFLLETKPQLLLEESVLLHSFGIKNRLRNSVLNLTRNGNFSILSELRIQGKPNVLKFYRDINFGLTLKQTKLKKILLNKKWI</sequence>
<accession>A0A2M7R8F4</accession>
<dbReference type="Proteomes" id="UP000230055">
    <property type="component" value="Unassembled WGS sequence"/>
</dbReference>